<dbReference type="Pfam" id="PF18953">
    <property type="entry name" value="SAP_new25"/>
    <property type="match status" value="1"/>
</dbReference>
<dbReference type="EMBL" id="BAABYW010000001">
    <property type="protein sequence ID" value="GAA6407525.1"/>
    <property type="molecule type" value="Genomic_DNA"/>
</dbReference>
<reference evidence="2 3" key="1">
    <citation type="submission" date="2024-04" db="EMBL/GenBank/DDBJ databases">
        <title>Defined microbial consortia suppress multidrug-resistant proinflammatory Enterobacteriaceae via ecological control.</title>
        <authorList>
            <person name="Furuichi M."/>
            <person name="Kawaguchi T."/>
            <person name="Pust M."/>
            <person name="Yasuma K."/>
            <person name="Plichta D."/>
            <person name="Hasegawa N."/>
            <person name="Ohya T."/>
            <person name="Bhattarai S."/>
            <person name="Sasajima S."/>
            <person name="Aoto Y."/>
            <person name="Tuganbaev T."/>
            <person name="Yaginuma M."/>
            <person name="Ueda M."/>
            <person name="Okahashi N."/>
            <person name="Amafuji K."/>
            <person name="Kiridooshi Y."/>
            <person name="Sugita K."/>
            <person name="Strazar M."/>
            <person name="Skelly A."/>
            <person name="Suda W."/>
            <person name="Hattori M."/>
            <person name="Nakamoto N."/>
            <person name="Caballero S."/>
            <person name="Norman J."/>
            <person name="Olle B."/>
            <person name="Tanoue T."/>
            <person name="Arita M."/>
            <person name="Bucci V."/>
            <person name="Atarashi K."/>
            <person name="Xavier R."/>
            <person name="Honda K."/>
        </authorList>
    </citation>
    <scope>NUCLEOTIDE SEQUENCE [LARGE SCALE GENOMIC DNA]</scope>
    <source>
        <strain evidence="3">k04-0078-D8-1</strain>
    </source>
</reference>
<evidence type="ECO:0000313" key="2">
    <source>
        <dbReference type="EMBL" id="GAA6407525.1"/>
    </source>
</evidence>
<evidence type="ECO:0000259" key="1">
    <source>
        <dbReference type="PROSITE" id="PS50800"/>
    </source>
</evidence>
<dbReference type="InterPro" id="IPR003034">
    <property type="entry name" value="SAP_dom"/>
</dbReference>
<organism evidence="2 3">
    <name type="scientific">Blautia hominis</name>
    <dbReference type="NCBI Taxonomy" id="2025493"/>
    <lineage>
        <taxon>Bacteria</taxon>
        <taxon>Bacillati</taxon>
        <taxon>Bacillota</taxon>
        <taxon>Clostridia</taxon>
        <taxon>Lachnospirales</taxon>
        <taxon>Lachnospiraceae</taxon>
        <taxon>Blautia</taxon>
    </lineage>
</organism>
<name>A0ABQ0B7U4_9FIRM</name>
<protein>
    <submittedName>
        <fullName evidence="2">DUF6434 domain-containing protein</fullName>
    </submittedName>
</protein>
<dbReference type="Proteomes" id="UP001600943">
    <property type="component" value="Unassembled WGS sequence"/>
</dbReference>
<dbReference type="Pfam" id="PF20026">
    <property type="entry name" value="DUF6434"/>
    <property type="match status" value="1"/>
</dbReference>
<dbReference type="PROSITE" id="PS50800">
    <property type="entry name" value="SAP"/>
    <property type="match status" value="1"/>
</dbReference>
<comment type="caution">
    <text evidence="2">The sequence shown here is derived from an EMBL/GenBank/DDBJ whole genome shotgun (WGS) entry which is preliminary data.</text>
</comment>
<proteinExistence type="predicted"/>
<sequence>MGNGGMNHRPVLDKNTDSKTFREFYYLKEELTDFCRKNGLPVSGGKIELTDRIAHFLDTGEVLSGKTVKRKTASVSHISISEDMKIETDLVCSEQHRAFFKEHIGNSFSFPVAFQKWLKSNGGKTYKDAIEAYYQILEEKKKGKTKIDKQFEYNTYIRDFFADNQGKSLEDAVRCWKYKKQLRGHNRYERSDLDAIKKKGSGEH</sequence>
<gene>
    <name evidence="2" type="ORF">K040078D81_16420</name>
</gene>
<accession>A0ABQ0B7U4</accession>
<feature type="domain" description="SAP" evidence="1">
    <location>
        <begin position="23"/>
        <end position="57"/>
    </location>
</feature>
<keyword evidence="3" id="KW-1185">Reference proteome</keyword>
<dbReference type="InterPro" id="IPR045492">
    <property type="entry name" value="DUF6434"/>
</dbReference>
<evidence type="ECO:0000313" key="3">
    <source>
        <dbReference type="Proteomes" id="UP001600943"/>
    </source>
</evidence>